<keyword evidence="9" id="KW-1185">Reference proteome</keyword>
<evidence type="ECO:0000256" key="4">
    <source>
        <dbReference type="ARBA" id="ARBA00022989"/>
    </source>
</evidence>
<feature type="transmembrane region" description="Helical" evidence="7">
    <location>
        <begin position="271"/>
        <end position="296"/>
    </location>
</feature>
<feature type="transmembrane region" description="Helical" evidence="7">
    <location>
        <begin position="156"/>
        <end position="176"/>
    </location>
</feature>
<keyword evidence="3 7" id="KW-0812">Transmembrane</keyword>
<evidence type="ECO:0000256" key="2">
    <source>
        <dbReference type="ARBA" id="ARBA00006434"/>
    </source>
</evidence>
<feature type="transmembrane region" description="Helical" evidence="7">
    <location>
        <begin position="396"/>
        <end position="415"/>
    </location>
</feature>
<name>A0A5B8VQA9_9BACT</name>
<dbReference type="NCBIfam" id="TIGR00813">
    <property type="entry name" value="sss"/>
    <property type="match status" value="1"/>
</dbReference>
<comment type="subcellular location">
    <subcellularLocation>
        <location evidence="1">Membrane</location>
        <topology evidence="1">Multi-pass membrane protein</topology>
    </subcellularLocation>
</comment>
<evidence type="ECO:0000256" key="7">
    <source>
        <dbReference type="SAM" id="Phobius"/>
    </source>
</evidence>
<sequence length="522" mass="57398">MHIALDRIDIIVLALYGVILMLTGFYLNNKSKSNDADIFLGGKSLKWWQIGFSLFSANAGPTMLIGFAGIGFSQGVVGSNFEWLAWIFIMLLAMFFLPHYLATKVSTMPQFLRLRFGQKSYNFLIIYSLISILFVWLGSALYAGGLILSQIFNCSLMTAIIVITAIATSFTAVGGLKAVVRTGIFQSIIIILSSITLTYLGLREIGGVKSFVKAVPDNYWKLFRPASDPEYSWIAIVLGYPVVGIYYWCADQTIVQKVLAAKNIKQGQYGALFLAFLKIIMPLIFIFPGIMCYVLYKDTAQSDNAYMTLVENLMPHGLMGLCLAAIIAALIDTVSSALNSFSTVFTLDVVGRIKPMTVLANRKMGKWITVAAALMAIGVAYLFSRSGKGFFELTQGLVSILAPPLSVAFLAGIFWKRVGSRAIETVLYGGGAICLVVGLCHVLNYPYPGFWPHFLILSVYLFVGLCLVVVIMTLLTKPVPGGHTFPSILETNINAGHRTTKVWLWWLLLAVIMTIIYLSSAK</sequence>
<dbReference type="RefSeq" id="WP_146786968.1">
    <property type="nucleotide sequence ID" value="NZ_CP042434.1"/>
</dbReference>
<evidence type="ECO:0000256" key="1">
    <source>
        <dbReference type="ARBA" id="ARBA00004141"/>
    </source>
</evidence>
<feature type="transmembrane region" description="Helical" evidence="7">
    <location>
        <begin position="427"/>
        <end position="447"/>
    </location>
</feature>
<evidence type="ECO:0000313" key="8">
    <source>
        <dbReference type="EMBL" id="QEC73824.1"/>
    </source>
</evidence>
<reference evidence="8 9" key="1">
    <citation type="journal article" date="2017" name="Int. J. Syst. Evol. Microbiol.">
        <title>Arachidicoccus ginsenosidivorans sp. nov., with ginsenoside-converting activity isolated from ginseng cultivating soil.</title>
        <authorList>
            <person name="Siddiqi M.Z."/>
            <person name="Aslam Z."/>
            <person name="Im W.T."/>
        </authorList>
    </citation>
    <scope>NUCLEOTIDE SEQUENCE [LARGE SCALE GENOMIC DNA]</scope>
    <source>
        <strain evidence="8 9">Gsoil 809</strain>
    </source>
</reference>
<protein>
    <submittedName>
        <fullName evidence="8">Sodium/solute symporter</fullName>
    </submittedName>
</protein>
<evidence type="ECO:0000256" key="6">
    <source>
        <dbReference type="RuleBase" id="RU362091"/>
    </source>
</evidence>
<evidence type="ECO:0000256" key="5">
    <source>
        <dbReference type="ARBA" id="ARBA00023136"/>
    </source>
</evidence>
<feature type="transmembrane region" description="Helical" evidence="7">
    <location>
        <begin position="367"/>
        <end position="384"/>
    </location>
</feature>
<dbReference type="PANTHER" id="PTHR11819">
    <property type="entry name" value="SOLUTE CARRIER FAMILY 5"/>
    <property type="match status" value="1"/>
</dbReference>
<evidence type="ECO:0000256" key="3">
    <source>
        <dbReference type="ARBA" id="ARBA00022692"/>
    </source>
</evidence>
<keyword evidence="4 7" id="KW-1133">Transmembrane helix</keyword>
<dbReference type="AlphaFoldDB" id="A0A5B8VQA9"/>
<dbReference type="Gene3D" id="1.20.1730.10">
    <property type="entry name" value="Sodium/glucose cotransporter"/>
    <property type="match status" value="1"/>
</dbReference>
<dbReference type="GO" id="GO:0005886">
    <property type="term" value="C:plasma membrane"/>
    <property type="evidence" value="ECO:0007669"/>
    <property type="project" value="TreeGrafter"/>
</dbReference>
<feature type="transmembrane region" description="Helical" evidence="7">
    <location>
        <begin position="453"/>
        <end position="475"/>
    </location>
</feature>
<evidence type="ECO:0000313" key="9">
    <source>
        <dbReference type="Proteomes" id="UP000321291"/>
    </source>
</evidence>
<feature type="transmembrane region" description="Helical" evidence="7">
    <location>
        <begin position="6"/>
        <end position="27"/>
    </location>
</feature>
<feature type="transmembrane region" description="Helical" evidence="7">
    <location>
        <begin position="316"/>
        <end position="347"/>
    </location>
</feature>
<dbReference type="InterPro" id="IPR038377">
    <property type="entry name" value="Na/Glc_symporter_sf"/>
</dbReference>
<feature type="transmembrane region" description="Helical" evidence="7">
    <location>
        <begin position="123"/>
        <end position="144"/>
    </location>
</feature>
<feature type="transmembrane region" description="Helical" evidence="7">
    <location>
        <begin position="83"/>
        <end position="102"/>
    </location>
</feature>
<dbReference type="GO" id="GO:0005412">
    <property type="term" value="F:D-glucose:sodium symporter activity"/>
    <property type="evidence" value="ECO:0007669"/>
    <property type="project" value="TreeGrafter"/>
</dbReference>
<feature type="transmembrane region" description="Helical" evidence="7">
    <location>
        <begin position="502"/>
        <end position="520"/>
    </location>
</feature>
<dbReference type="PANTHER" id="PTHR11819:SF195">
    <property type="entry name" value="SODIUM_GLUCOSE COTRANSPORTER 4"/>
    <property type="match status" value="1"/>
</dbReference>
<dbReference type="KEGG" id="agi:FSB73_21315"/>
<dbReference type="InterPro" id="IPR001734">
    <property type="entry name" value="Na/solute_symporter"/>
</dbReference>
<feature type="transmembrane region" description="Helical" evidence="7">
    <location>
        <begin position="231"/>
        <end position="250"/>
    </location>
</feature>
<dbReference type="PROSITE" id="PS50283">
    <property type="entry name" value="NA_SOLUT_SYMP_3"/>
    <property type="match status" value="1"/>
</dbReference>
<feature type="transmembrane region" description="Helical" evidence="7">
    <location>
        <begin position="183"/>
        <end position="202"/>
    </location>
</feature>
<organism evidence="8 9">
    <name type="scientific">Arachidicoccus ginsenosidivorans</name>
    <dbReference type="NCBI Taxonomy" id="496057"/>
    <lineage>
        <taxon>Bacteria</taxon>
        <taxon>Pseudomonadati</taxon>
        <taxon>Bacteroidota</taxon>
        <taxon>Chitinophagia</taxon>
        <taxon>Chitinophagales</taxon>
        <taxon>Chitinophagaceae</taxon>
        <taxon>Arachidicoccus</taxon>
    </lineage>
</organism>
<dbReference type="OrthoDB" id="9814523at2"/>
<dbReference type="EMBL" id="CP042434">
    <property type="protein sequence ID" value="QEC73824.1"/>
    <property type="molecule type" value="Genomic_DNA"/>
</dbReference>
<dbReference type="Pfam" id="PF00474">
    <property type="entry name" value="SSF"/>
    <property type="match status" value="1"/>
</dbReference>
<keyword evidence="5 7" id="KW-0472">Membrane</keyword>
<accession>A0A5B8VQA9</accession>
<comment type="similarity">
    <text evidence="2 6">Belongs to the sodium:solute symporter (SSF) (TC 2.A.21) family.</text>
</comment>
<feature type="transmembrane region" description="Helical" evidence="7">
    <location>
        <begin position="47"/>
        <end position="71"/>
    </location>
</feature>
<dbReference type="Proteomes" id="UP000321291">
    <property type="component" value="Chromosome"/>
</dbReference>
<gene>
    <name evidence="8" type="ORF">FSB73_21315</name>
</gene>
<proteinExistence type="inferred from homology"/>